<gene>
    <name evidence="2" type="ORF">PUNSTDRAFT_55396</name>
</gene>
<dbReference type="HOGENOM" id="CLU_056758_1_0_1"/>
<organism evidence="2 3">
    <name type="scientific">Punctularia strigosozonata (strain HHB-11173)</name>
    <name type="common">White-rot fungus</name>
    <dbReference type="NCBI Taxonomy" id="741275"/>
    <lineage>
        <taxon>Eukaryota</taxon>
        <taxon>Fungi</taxon>
        <taxon>Dikarya</taxon>
        <taxon>Basidiomycota</taxon>
        <taxon>Agaricomycotina</taxon>
        <taxon>Agaricomycetes</taxon>
        <taxon>Corticiales</taxon>
        <taxon>Punctulariaceae</taxon>
        <taxon>Punctularia</taxon>
    </lineage>
</organism>
<evidence type="ECO:0000313" key="3">
    <source>
        <dbReference type="Proteomes" id="UP000054196"/>
    </source>
</evidence>
<feature type="region of interest" description="Disordered" evidence="1">
    <location>
        <begin position="72"/>
        <end position="107"/>
    </location>
</feature>
<sequence>MQSRLLLRKSVPQSYTRIPNPVKCQARAFRKSSARRDLQDVSTIYEDSTPSIRGRVEAAVISDGLSARRASTGSSAVVTRGHLRDGTLATSTKDDGGKPPEGPEELPDAEWEIKTGRAIYILQQTLPEFFQTGLVATLDRGVLDVNNHPPSSNGLISATFLHTTYGKSMATLYAPNIRLSYHPPVTLPVPGMNGKMMQIEGLPLYVSSSVFVRTTMKALYNDLEVTLKRMRVTNGPEPDVSGTEQTPPAPDGDRQLIKKHPREKSVFISLGVTGTARVSGARSEWEVNSTYEFSPYTGLIQSHVVNSIQPAPHHKVYDALRSALEGLGFGLRGGQGAGGT</sequence>
<evidence type="ECO:0000256" key="1">
    <source>
        <dbReference type="SAM" id="MobiDB-lite"/>
    </source>
</evidence>
<dbReference type="KEGG" id="psq:PUNSTDRAFT_55396"/>
<name>R7S5I2_PUNST</name>
<keyword evidence="3" id="KW-1185">Reference proteome</keyword>
<protein>
    <submittedName>
        <fullName evidence="2">Uncharacterized protein</fullName>
    </submittedName>
</protein>
<dbReference type="GeneID" id="18883977"/>
<dbReference type="OrthoDB" id="1099063at2759"/>
<dbReference type="eggNOG" id="ENOG502SN7W">
    <property type="taxonomic scope" value="Eukaryota"/>
</dbReference>
<dbReference type="RefSeq" id="XP_007388064.1">
    <property type="nucleotide sequence ID" value="XM_007388002.1"/>
</dbReference>
<dbReference type="Proteomes" id="UP000054196">
    <property type="component" value="Unassembled WGS sequence"/>
</dbReference>
<dbReference type="EMBL" id="JH687553">
    <property type="protein sequence ID" value="EIN04671.1"/>
    <property type="molecule type" value="Genomic_DNA"/>
</dbReference>
<evidence type="ECO:0000313" key="2">
    <source>
        <dbReference type="EMBL" id="EIN04671.1"/>
    </source>
</evidence>
<proteinExistence type="predicted"/>
<reference evidence="3" key="1">
    <citation type="journal article" date="2012" name="Science">
        <title>The Paleozoic origin of enzymatic lignin decomposition reconstructed from 31 fungal genomes.</title>
        <authorList>
            <person name="Floudas D."/>
            <person name="Binder M."/>
            <person name="Riley R."/>
            <person name="Barry K."/>
            <person name="Blanchette R.A."/>
            <person name="Henrissat B."/>
            <person name="Martinez A.T."/>
            <person name="Otillar R."/>
            <person name="Spatafora J.W."/>
            <person name="Yadav J.S."/>
            <person name="Aerts A."/>
            <person name="Benoit I."/>
            <person name="Boyd A."/>
            <person name="Carlson A."/>
            <person name="Copeland A."/>
            <person name="Coutinho P.M."/>
            <person name="de Vries R.P."/>
            <person name="Ferreira P."/>
            <person name="Findley K."/>
            <person name="Foster B."/>
            <person name="Gaskell J."/>
            <person name="Glotzer D."/>
            <person name="Gorecki P."/>
            <person name="Heitman J."/>
            <person name="Hesse C."/>
            <person name="Hori C."/>
            <person name="Igarashi K."/>
            <person name="Jurgens J.A."/>
            <person name="Kallen N."/>
            <person name="Kersten P."/>
            <person name="Kohler A."/>
            <person name="Kuees U."/>
            <person name="Kumar T.K.A."/>
            <person name="Kuo A."/>
            <person name="LaButti K."/>
            <person name="Larrondo L.F."/>
            <person name="Lindquist E."/>
            <person name="Ling A."/>
            <person name="Lombard V."/>
            <person name="Lucas S."/>
            <person name="Lundell T."/>
            <person name="Martin R."/>
            <person name="McLaughlin D.J."/>
            <person name="Morgenstern I."/>
            <person name="Morin E."/>
            <person name="Murat C."/>
            <person name="Nagy L.G."/>
            <person name="Nolan M."/>
            <person name="Ohm R.A."/>
            <person name="Patyshakuliyeva A."/>
            <person name="Rokas A."/>
            <person name="Ruiz-Duenas F.J."/>
            <person name="Sabat G."/>
            <person name="Salamov A."/>
            <person name="Samejima M."/>
            <person name="Schmutz J."/>
            <person name="Slot J.C."/>
            <person name="St John F."/>
            <person name="Stenlid J."/>
            <person name="Sun H."/>
            <person name="Sun S."/>
            <person name="Syed K."/>
            <person name="Tsang A."/>
            <person name="Wiebenga A."/>
            <person name="Young D."/>
            <person name="Pisabarro A."/>
            <person name="Eastwood D.C."/>
            <person name="Martin F."/>
            <person name="Cullen D."/>
            <person name="Grigoriev I.V."/>
            <person name="Hibbett D.S."/>
        </authorList>
    </citation>
    <scope>NUCLEOTIDE SEQUENCE [LARGE SCALE GENOMIC DNA]</scope>
    <source>
        <strain evidence="3">HHB-11173 SS5</strain>
    </source>
</reference>
<dbReference type="AlphaFoldDB" id="R7S5I2"/>
<accession>R7S5I2</accession>
<feature type="region of interest" description="Disordered" evidence="1">
    <location>
        <begin position="232"/>
        <end position="256"/>
    </location>
</feature>